<gene>
    <name evidence="2" type="ORF">CP985_01730</name>
</gene>
<dbReference type="RefSeq" id="WP_114841587.1">
    <property type="nucleotide sequence ID" value="NZ_CP031219.1"/>
</dbReference>
<feature type="transmembrane region" description="Helical" evidence="1">
    <location>
        <begin position="312"/>
        <end position="330"/>
    </location>
</feature>
<comment type="caution">
    <text evidence="2">The sequence shown here is derived from an EMBL/GenBank/DDBJ whole genome shotgun (WGS) entry which is preliminary data.</text>
</comment>
<evidence type="ECO:0000313" key="2">
    <source>
        <dbReference type="EMBL" id="RXK16903.1"/>
    </source>
</evidence>
<name>A0AAX2AL41_9BACT</name>
<feature type="transmembrane region" description="Helical" evidence="1">
    <location>
        <begin position="144"/>
        <end position="167"/>
    </location>
</feature>
<evidence type="ECO:0000313" key="3">
    <source>
        <dbReference type="Proteomes" id="UP000290092"/>
    </source>
</evidence>
<reference evidence="2 3" key="1">
    <citation type="submission" date="2017-09" db="EMBL/GenBank/DDBJ databases">
        <title>Genomics of the genus Arcobacter.</title>
        <authorList>
            <person name="Perez-Cataluna A."/>
            <person name="Figueras M.J."/>
            <person name="Salas-Masso N."/>
        </authorList>
    </citation>
    <scope>NUCLEOTIDE SEQUENCE [LARGE SCALE GENOMIC DNA]</scope>
    <source>
        <strain evidence="2 3">CECT 7386</strain>
    </source>
</reference>
<feature type="transmembrane region" description="Helical" evidence="1">
    <location>
        <begin position="282"/>
        <end position="300"/>
    </location>
</feature>
<proteinExistence type="predicted"/>
<dbReference type="Proteomes" id="UP000290092">
    <property type="component" value="Unassembled WGS sequence"/>
</dbReference>
<feature type="transmembrane region" description="Helical" evidence="1">
    <location>
        <begin position="108"/>
        <end position="124"/>
    </location>
</feature>
<keyword evidence="1" id="KW-0472">Membrane</keyword>
<evidence type="ECO:0000256" key="1">
    <source>
        <dbReference type="SAM" id="Phobius"/>
    </source>
</evidence>
<feature type="transmembrane region" description="Helical" evidence="1">
    <location>
        <begin position="20"/>
        <end position="39"/>
    </location>
</feature>
<sequence length="567" mass="67656">MFNLQTFLNTISNTFSKELFYRFPLVFIFIIITFIFTIFENHKIFIFEQELQNKLLLSSFILTIFTTSFYLFFERIKRNSLYKTGLFLGLLLLTYCSVFIYFDSILFYFNAVLLSLIFSNFLFIKSTNQSILYFYLLGKHSILIAFFSCFILGFGIYAILLSLEFLFNITFLNDYIEDIFIFIATIIFPILILSNIPKNIDTLKEEIQTTWLILIKNILIPLLFIYIVVLYAYFIKITILQELPKGDLSWIICTFLTLCIFVKMFLTSIKQQNFIVKFFDKYFIYSMIIPLIFLNIAIYTRVNEYGITQARYALILLSIWFSFIVIYYFIKKEFCIKRSFIFLFLLLLISSVTTFSASNLSINSQLNRLETMLKENNILVKNKVTPLTKQLDLKQEAQISSIIKYLNRSKEGKKRLNLLLNTDFKNSLEFLKYLNIKYSNLNTTYIKKFNLNDIVYSLNGYNYLIPLSIEQTKQKYFYKNKVILASLKNSILKLEIKNQNIQFDLKQIVKEWKKQKIEVLDKNNYKNTIFYKKMDNLELKLCIKYLRINENFEDFEVKYIEGYLMIR</sequence>
<feature type="transmembrane region" description="Helical" evidence="1">
    <location>
        <begin position="342"/>
        <end position="362"/>
    </location>
</feature>
<dbReference type="KEGG" id="amyt:AMYT_1137"/>
<dbReference type="Pfam" id="PF13687">
    <property type="entry name" value="DUF4153"/>
    <property type="match status" value="1"/>
</dbReference>
<feature type="transmembrane region" description="Helical" evidence="1">
    <location>
        <begin position="55"/>
        <end position="73"/>
    </location>
</feature>
<feature type="transmembrane region" description="Helical" evidence="1">
    <location>
        <begin position="248"/>
        <end position="266"/>
    </location>
</feature>
<keyword evidence="3" id="KW-1185">Reference proteome</keyword>
<dbReference type="InterPro" id="IPR025291">
    <property type="entry name" value="DUF4153"/>
</dbReference>
<protein>
    <recommendedName>
        <fullName evidence="4">DUF4153 domain-containing membrane protein</fullName>
    </recommendedName>
</protein>
<feature type="transmembrane region" description="Helical" evidence="1">
    <location>
        <begin position="85"/>
        <end position="102"/>
    </location>
</feature>
<organism evidence="2 3">
    <name type="scientific">Malaciobacter mytili LMG 24559</name>
    <dbReference type="NCBI Taxonomy" id="1032238"/>
    <lineage>
        <taxon>Bacteria</taxon>
        <taxon>Pseudomonadati</taxon>
        <taxon>Campylobacterota</taxon>
        <taxon>Epsilonproteobacteria</taxon>
        <taxon>Campylobacterales</taxon>
        <taxon>Arcobacteraceae</taxon>
        <taxon>Malaciobacter</taxon>
    </lineage>
</organism>
<accession>A0AAX2AL41</accession>
<keyword evidence="1" id="KW-1133">Transmembrane helix</keyword>
<feature type="transmembrane region" description="Helical" evidence="1">
    <location>
        <begin position="179"/>
        <end position="197"/>
    </location>
</feature>
<feature type="transmembrane region" description="Helical" evidence="1">
    <location>
        <begin position="218"/>
        <end position="236"/>
    </location>
</feature>
<dbReference type="EMBL" id="NXID01000003">
    <property type="protein sequence ID" value="RXK16903.1"/>
    <property type="molecule type" value="Genomic_DNA"/>
</dbReference>
<dbReference type="AlphaFoldDB" id="A0AAX2AL41"/>
<evidence type="ECO:0008006" key="4">
    <source>
        <dbReference type="Google" id="ProtNLM"/>
    </source>
</evidence>
<keyword evidence="1" id="KW-0812">Transmembrane</keyword>